<keyword evidence="2" id="KW-1185">Reference proteome</keyword>
<sequence length="145" mass="16361">MVYWNDLTHFFDREGKATTVVIKTPNGRSYPLTSFADGSTDDNADDRLALILPSGEYIDSINQTTNDTELLCGVFNGKQAHQKAGAKQTEFYLYCDKKPHPLRKSTDTMKASETPYIFAMNEPVETFSWFTSEEIKADISVVKCE</sequence>
<dbReference type="KEGG" id="gni:GNIT_0130"/>
<protein>
    <submittedName>
        <fullName evidence="1">Uncharacterized protein</fullName>
    </submittedName>
</protein>
<name>G4QIU5_GLANF</name>
<dbReference type="EMBL" id="CP003060">
    <property type="protein sequence ID" value="AEP28284.1"/>
    <property type="molecule type" value="Genomic_DNA"/>
</dbReference>
<dbReference type="Proteomes" id="UP000009282">
    <property type="component" value="Chromosome"/>
</dbReference>
<gene>
    <name evidence="1" type="ordered locus">GNIT_0130</name>
</gene>
<evidence type="ECO:0000313" key="2">
    <source>
        <dbReference type="Proteomes" id="UP000009282"/>
    </source>
</evidence>
<evidence type="ECO:0000313" key="1">
    <source>
        <dbReference type="EMBL" id="AEP28284.1"/>
    </source>
</evidence>
<organism evidence="1 2">
    <name type="scientific">Glaciecola nitratireducens (strain JCM 12485 / KCTC 12276 / FR1064)</name>
    <dbReference type="NCBI Taxonomy" id="1085623"/>
    <lineage>
        <taxon>Bacteria</taxon>
        <taxon>Pseudomonadati</taxon>
        <taxon>Pseudomonadota</taxon>
        <taxon>Gammaproteobacteria</taxon>
        <taxon>Alteromonadales</taxon>
        <taxon>Alteromonadaceae</taxon>
        <taxon>Brumicola</taxon>
    </lineage>
</organism>
<proteinExistence type="predicted"/>
<dbReference type="AlphaFoldDB" id="G4QIU5"/>
<reference evidence="1 2" key="1">
    <citation type="journal article" date="2011" name="J. Bacteriol.">
        <title>Complete genome sequence of seawater bacterium Glaciecola nitratireducens FR1064T.</title>
        <authorList>
            <person name="Bian F."/>
            <person name="Qin Q.L."/>
            <person name="Xie B.B."/>
            <person name="Shu Y.L."/>
            <person name="Zhang X.Y."/>
            <person name="Yu Y."/>
            <person name="Chen B."/>
            <person name="Chen X.L."/>
            <person name="Zhou B.C."/>
            <person name="Zhang Y.Z."/>
        </authorList>
    </citation>
    <scope>NUCLEOTIDE SEQUENCE [LARGE SCALE GENOMIC DNA]</scope>
    <source>
        <strain evidence="2">JCM 12485 / KCTC 12276 / FR1064</strain>
    </source>
</reference>
<dbReference type="HOGENOM" id="CLU_1784106_0_0_6"/>
<accession>G4QIU5</accession>